<evidence type="ECO:0000256" key="4">
    <source>
        <dbReference type="ARBA" id="ARBA00022729"/>
    </source>
</evidence>
<keyword evidence="11" id="KW-1185">Reference proteome</keyword>
<protein>
    <recommendedName>
        <fullName evidence="12">Protein quiver</fullName>
    </recommendedName>
</protein>
<dbReference type="Pfam" id="PF17064">
    <property type="entry name" value="QVR"/>
    <property type="match status" value="1"/>
</dbReference>
<keyword evidence="5" id="KW-1133">Transmembrane helix</keyword>
<keyword evidence="4 9" id="KW-0732">Signal</keyword>
<dbReference type="GO" id="GO:0032222">
    <property type="term" value="P:regulation of synaptic transmission, cholinergic"/>
    <property type="evidence" value="ECO:0007669"/>
    <property type="project" value="InterPro"/>
</dbReference>
<keyword evidence="6" id="KW-0472">Membrane</keyword>
<keyword evidence="2" id="KW-0336">GPI-anchor</keyword>
<evidence type="ECO:0000256" key="6">
    <source>
        <dbReference type="ARBA" id="ARBA00023136"/>
    </source>
</evidence>
<proteinExistence type="predicted"/>
<comment type="subcellular location">
    <subcellularLocation>
        <location evidence="1">Membrane</location>
        <topology evidence="1">Lipid-anchor</topology>
        <topology evidence="1">GPI-anchor</topology>
    </subcellularLocation>
</comment>
<comment type="caution">
    <text evidence="10">The sequence shown here is derived from an EMBL/GenBank/DDBJ whole genome shotgun (WGS) entry which is preliminary data.</text>
</comment>
<dbReference type="PANTHER" id="PTHR33562">
    <property type="entry name" value="ATILLA, ISOFORM B-RELATED-RELATED"/>
    <property type="match status" value="1"/>
</dbReference>
<dbReference type="InterPro" id="IPR050975">
    <property type="entry name" value="Sleep_regulator"/>
</dbReference>
<evidence type="ECO:0000256" key="7">
    <source>
        <dbReference type="ARBA" id="ARBA00023180"/>
    </source>
</evidence>
<evidence type="ECO:0000256" key="1">
    <source>
        <dbReference type="ARBA" id="ARBA00004589"/>
    </source>
</evidence>
<sequence length="136" mass="15967">MRIRSNALHIVLVLLVLPKEYRGIKCYQCNSKTDKDCSLSNVDPKYLKPCSTTHHYCRKYVYKYYFTDSREYSTTRECAKWRNAERECYYGSFPADSYQLTCECEGSGCNRTARSKPTCYLCVLSHFLLLLLVNYT</sequence>
<dbReference type="InterPro" id="IPR031424">
    <property type="entry name" value="QVR-like"/>
</dbReference>
<dbReference type="InterPro" id="IPR045860">
    <property type="entry name" value="Snake_toxin-like_sf"/>
</dbReference>
<organism evidence="10 11">
    <name type="scientific">Odynerus spinipes</name>
    <dbReference type="NCBI Taxonomy" id="1348599"/>
    <lineage>
        <taxon>Eukaryota</taxon>
        <taxon>Metazoa</taxon>
        <taxon>Ecdysozoa</taxon>
        <taxon>Arthropoda</taxon>
        <taxon>Hexapoda</taxon>
        <taxon>Insecta</taxon>
        <taxon>Pterygota</taxon>
        <taxon>Neoptera</taxon>
        <taxon>Endopterygota</taxon>
        <taxon>Hymenoptera</taxon>
        <taxon>Apocrita</taxon>
        <taxon>Aculeata</taxon>
        <taxon>Vespoidea</taxon>
        <taxon>Vespidae</taxon>
        <taxon>Eumeninae</taxon>
        <taxon>Odynerus</taxon>
    </lineage>
</organism>
<evidence type="ECO:0008006" key="12">
    <source>
        <dbReference type="Google" id="ProtNLM"/>
    </source>
</evidence>
<evidence type="ECO:0000256" key="5">
    <source>
        <dbReference type="ARBA" id="ARBA00022989"/>
    </source>
</evidence>
<dbReference type="SUPFAM" id="SSF57302">
    <property type="entry name" value="Snake toxin-like"/>
    <property type="match status" value="1"/>
</dbReference>
<reference evidence="10" key="2">
    <citation type="journal article" date="2023" name="Commun. Biol.">
        <title>Intrasexual cuticular hydrocarbon dimorphism in a wasp sheds light on hydrocarbon biosynthesis genes in Hymenoptera.</title>
        <authorList>
            <person name="Moris V.C."/>
            <person name="Podsiadlowski L."/>
            <person name="Martin S."/>
            <person name="Oeyen J.P."/>
            <person name="Donath A."/>
            <person name="Petersen M."/>
            <person name="Wilbrandt J."/>
            <person name="Misof B."/>
            <person name="Liedtke D."/>
            <person name="Thamm M."/>
            <person name="Scheiner R."/>
            <person name="Schmitt T."/>
            <person name="Niehuis O."/>
        </authorList>
    </citation>
    <scope>NUCLEOTIDE SEQUENCE</scope>
    <source>
        <strain evidence="10">GBR_01_08_01A</strain>
    </source>
</reference>
<evidence type="ECO:0000256" key="2">
    <source>
        <dbReference type="ARBA" id="ARBA00022622"/>
    </source>
</evidence>
<evidence type="ECO:0000313" key="10">
    <source>
        <dbReference type="EMBL" id="KAK2587850.1"/>
    </source>
</evidence>
<keyword evidence="8" id="KW-0449">Lipoprotein</keyword>
<evidence type="ECO:0000313" key="11">
    <source>
        <dbReference type="Proteomes" id="UP001258017"/>
    </source>
</evidence>
<dbReference type="Proteomes" id="UP001258017">
    <property type="component" value="Unassembled WGS sequence"/>
</dbReference>
<evidence type="ECO:0000256" key="9">
    <source>
        <dbReference type="SAM" id="SignalP"/>
    </source>
</evidence>
<evidence type="ECO:0000256" key="8">
    <source>
        <dbReference type="ARBA" id="ARBA00023288"/>
    </source>
</evidence>
<gene>
    <name evidence="10" type="ORF">KPH14_003947</name>
</gene>
<reference evidence="10" key="1">
    <citation type="submission" date="2021-08" db="EMBL/GenBank/DDBJ databases">
        <authorList>
            <person name="Misof B."/>
            <person name="Oliver O."/>
            <person name="Podsiadlowski L."/>
            <person name="Donath A."/>
            <person name="Peters R."/>
            <person name="Mayer C."/>
            <person name="Rust J."/>
            <person name="Gunkel S."/>
            <person name="Lesny P."/>
            <person name="Martin S."/>
            <person name="Oeyen J.P."/>
            <person name="Petersen M."/>
            <person name="Panagiotis P."/>
            <person name="Wilbrandt J."/>
            <person name="Tanja T."/>
        </authorList>
    </citation>
    <scope>NUCLEOTIDE SEQUENCE</scope>
    <source>
        <strain evidence="10">GBR_01_08_01A</strain>
        <tissue evidence="10">Thorax + abdomen</tissue>
    </source>
</reference>
<dbReference type="GO" id="GO:0030431">
    <property type="term" value="P:sleep"/>
    <property type="evidence" value="ECO:0007669"/>
    <property type="project" value="InterPro"/>
</dbReference>
<keyword evidence="3" id="KW-0812">Transmembrane</keyword>
<dbReference type="EMBL" id="JAIFRP010000006">
    <property type="protein sequence ID" value="KAK2587850.1"/>
    <property type="molecule type" value="Genomic_DNA"/>
</dbReference>
<feature type="signal peptide" evidence="9">
    <location>
        <begin position="1"/>
        <end position="23"/>
    </location>
</feature>
<dbReference type="GO" id="GO:0098552">
    <property type="term" value="C:side of membrane"/>
    <property type="evidence" value="ECO:0007669"/>
    <property type="project" value="UniProtKB-KW"/>
</dbReference>
<keyword evidence="7" id="KW-0325">Glycoprotein</keyword>
<dbReference type="AlphaFoldDB" id="A0AAD9RXM7"/>
<feature type="chain" id="PRO_5042279042" description="Protein quiver" evidence="9">
    <location>
        <begin position="24"/>
        <end position="136"/>
    </location>
</feature>
<accession>A0AAD9RXM7</accession>
<evidence type="ECO:0000256" key="3">
    <source>
        <dbReference type="ARBA" id="ARBA00022692"/>
    </source>
</evidence>
<name>A0AAD9RXM7_9HYME</name>
<dbReference type="PANTHER" id="PTHR33562:SF2">
    <property type="entry name" value="PROTEIN QUIVER"/>
    <property type="match status" value="1"/>
</dbReference>